<proteinExistence type="predicted"/>
<keyword evidence="2" id="KW-1185">Reference proteome</keyword>
<dbReference type="AlphaFoldDB" id="A0AAD8PNL8"/>
<gene>
    <name evidence="1" type="ORF">LY79DRAFT_593933</name>
</gene>
<dbReference type="RefSeq" id="XP_060409079.1">
    <property type="nucleotide sequence ID" value="XM_060561625.1"/>
</dbReference>
<evidence type="ECO:0000313" key="2">
    <source>
        <dbReference type="Proteomes" id="UP001230504"/>
    </source>
</evidence>
<dbReference type="EMBL" id="JAHLJV010000092">
    <property type="protein sequence ID" value="KAK1573457.1"/>
    <property type="molecule type" value="Genomic_DNA"/>
</dbReference>
<reference evidence="1" key="1">
    <citation type="submission" date="2021-06" db="EMBL/GenBank/DDBJ databases">
        <title>Comparative genomics, transcriptomics and evolutionary studies reveal genomic signatures of adaptation to plant cell wall in hemibiotrophic fungi.</title>
        <authorList>
            <consortium name="DOE Joint Genome Institute"/>
            <person name="Baroncelli R."/>
            <person name="Diaz J.F."/>
            <person name="Benocci T."/>
            <person name="Peng M."/>
            <person name="Battaglia E."/>
            <person name="Haridas S."/>
            <person name="Andreopoulos W."/>
            <person name="Labutti K."/>
            <person name="Pangilinan J."/>
            <person name="Floch G.L."/>
            <person name="Makela M.R."/>
            <person name="Henrissat B."/>
            <person name="Grigoriev I.V."/>
            <person name="Crouch J.A."/>
            <person name="De Vries R.P."/>
            <person name="Sukno S.A."/>
            <person name="Thon M.R."/>
        </authorList>
    </citation>
    <scope>NUCLEOTIDE SEQUENCE</scope>
    <source>
        <strain evidence="1">CBS 125086</strain>
    </source>
</reference>
<organism evidence="1 2">
    <name type="scientific">Colletotrichum navitas</name>
    <dbReference type="NCBI Taxonomy" id="681940"/>
    <lineage>
        <taxon>Eukaryota</taxon>
        <taxon>Fungi</taxon>
        <taxon>Dikarya</taxon>
        <taxon>Ascomycota</taxon>
        <taxon>Pezizomycotina</taxon>
        <taxon>Sordariomycetes</taxon>
        <taxon>Hypocreomycetidae</taxon>
        <taxon>Glomerellales</taxon>
        <taxon>Glomerellaceae</taxon>
        <taxon>Colletotrichum</taxon>
        <taxon>Colletotrichum graminicola species complex</taxon>
    </lineage>
</organism>
<comment type="caution">
    <text evidence="1">The sequence shown here is derived from an EMBL/GenBank/DDBJ whole genome shotgun (WGS) entry which is preliminary data.</text>
</comment>
<accession>A0AAD8PNL8</accession>
<protein>
    <submittedName>
        <fullName evidence="1">Uncharacterized protein</fullName>
    </submittedName>
</protein>
<dbReference type="GeneID" id="85445865"/>
<evidence type="ECO:0000313" key="1">
    <source>
        <dbReference type="EMBL" id="KAK1573457.1"/>
    </source>
</evidence>
<sequence length="383" mass="44524">MEPVSNTFHSADVIPKPSLSTTPVEILRKIAKLVAQDKFASSDSRKTLPDLQYTTNNGEHRRYRPWSLFLHEVRRCPGVSRQLPKYKNKSILSLLVTCVLICRACVAVLYHKAVVHSFNHQQLYMFMETITKNESAFLQQYVTHLAVTYDSYWEAERREFRRTQSIQNTLASESGWLQQYVTRVAVAFDFSPYYDVESERRDLRRAKSIQNILASGGRPATGIAQPGSHPEEQMRLRSLARAAAHTPCVGAFEPVRDTLESLVWVITSAYHQFHYGERPDITCLRQLRHLATGARISIPDTDWGATLWEEEDIVCMESLETVEVITRRQTRREAFKSLRVEDLRYFEKWQFGARNWKRMKDEFLDAAMREYKQLGIHSSSLWR</sequence>
<name>A0AAD8PNL8_9PEZI</name>
<dbReference type="Proteomes" id="UP001230504">
    <property type="component" value="Unassembled WGS sequence"/>
</dbReference>